<accession>A0ABV3HHN4</accession>
<sequence>MGAWGPGLFSDDLACDVRDEYRELIEDGVTDEEARRRVVESYAESLDDPGEAPVFWLALAVTESKLGRLDPAVRDRALAIIERGEALAGWEAAGAKALARREAALLKARAQLTGPQPARRRLRPPWRHVTDLSAGAVLAYRVPSGDVALLRVVRVDDHRQGRCPIVSMLRHSGDALPGAAELDAMPDAPLYPFEGTTVQVWVFRKKDPDYRDVGFTVLDGTIGPRPGDERLAAQVHTHWRSLAEELDAR</sequence>
<evidence type="ECO:0008006" key="3">
    <source>
        <dbReference type="Google" id="ProtNLM"/>
    </source>
</evidence>
<dbReference type="Proteomes" id="UP001552427">
    <property type="component" value="Unassembled WGS sequence"/>
</dbReference>
<protein>
    <recommendedName>
        <fullName evidence="3">DUF4259 domain-containing protein</fullName>
    </recommendedName>
</protein>
<evidence type="ECO:0000313" key="1">
    <source>
        <dbReference type="EMBL" id="MEV4291905.1"/>
    </source>
</evidence>
<evidence type="ECO:0000313" key="2">
    <source>
        <dbReference type="Proteomes" id="UP001552427"/>
    </source>
</evidence>
<dbReference type="RefSeq" id="WP_364461188.1">
    <property type="nucleotide sequence ID" value="NZ_JBFARM010000015.1"/>
</dbReference>
<organism evidence="1 2">
    <name type="scientific">Nonomuraea bangladeshensis</name>
    <dbReference type="NCBI Taxonomy" id="404385"/>
    <lineage>
        <taxon>Bacteria</taxon>
        <taxon>Bacillati</taxon>
        <taxon>Actinomycetota</taxon>
        <taxon>Actinomycetes</taxon>
        <taxon>Streptosporangiales</taxon>
        <taxon>Streptosporangiaceae</taxon>
        <taxon>Nonomuraea</taxon>
    </lineage>
</organism>
<gene>
    <name evidence="1" type="ORF">AB0K40_40925</name>
</gene>
<name>A0ABV3HHN4_9ACTN</name>
<reference evidence="1 2" key="1">
    <citation type="submission" date="2024-06" db="EMBL/GenBank/DDBJ databases">
        <title>The Natural Products Discovery Center: Release of the First 8490 Sequenced Strains for Exploring Actinobacteria Biosynthetic Diversity.</title>
        <authorList>
            <person name="Kalkreuter E."/>
            <person name="Kautsar S.A."/>
            <person name="Yang D."/>
            <person name="Bader C.D."/>
            <person name="Teijaro C.N."/>
            <person name="Fluegel L."/>
            <person name="Davis C.M."/>
            <person name="Simpson J.R."/>
            <person name="Lauterbach L."/>
            <person name="Steele A.D."/>
            <person name="Gui C."/>
            <person name="Meng S."/>
            <person name="Li G."/>
            <person name="Viehrig K."/>
            <person name="Ye F."/>
            <person name="Su P."/>
            <person name="Kiefer A.F."/>
            <person name="Nichols A."/>
            <person name="Cepeda A.J."/>
            <person name="Yan W."/>
            <person name="Fan B."/>
            <person name="Jiang Y."/>
            <person name="Adhikari A."/>
            <person name="Zheng C.-J."/>
            <person name="Schuster L."/>
            <person name="Cowan T.M."/>
            <person name="Smanski M.J."/>
            <person name="Chevrette M.G."/>
            <person name="De Carvalho L.P.S."/>
            <person name="Shen B."/>
        </authorList>
    </citation>
    <scope>NUCLEOTIDE SEQUENCE [LARGE SCALE GENOMIC DNA]</scope>
    <source>
        <strain evidence="1 2">NPDC049574</strain>
    </source>
</reference>
<comment type="caution">
    <text evidence="1">The sequence shown here is derived from an EMBL/GenBank/DDBJ whole genome shotgun (WGS) entry which is preliminary data.</text>
</comment>
<proteinExistence type="predicted"/>
<dbReference type="EMBL" id="JBFARM010000015">
    <property type="protein sequence ID" value="MEV4291905.1"/>
    <property type="molecule type" value="Genomic_DNA"/>
</dbReference>
<keyword evidence="2" id="KW-1185">Reference proteome</keyword>